<dbReference type="Proteomes" id="UP000192478">
    <property type="component" value="Chromosome"/>
</dbReference>
<evidence type="ECO:0000313" key="1">
    <source>
        <dbReference type="EMBL" id="ARE87138.1"/>
    </source>
</evidence>
<sequence>MLEKRAEYKTDTVISDKVRLQLMVKRMIDLGRDIEKLTEEGKRFVIQGVE</sequence>
<accession>A0AAC9RKU7</accession>
<protein>
    <submittedName>
        <fullName evidence="1">Uncharacterized protein</fullName>
    </submittedName>
</protein>
<dbReference type="EMBL" id="CP020559">
    <property type="protein sequence ID" value="ARE87138.1"/>
    <property type="molecule type" value="Genomic_DNA"/>
</dbReference>
<evidence type="ECO:0000313" key="2">
    <source>
        <dbReference type="Proteomes" id="UP000192478"/>
    </source>
</evidence>
<name>A0AAC9RKU7_9CLOT</name>
<dbReference type="RefSeq" id="WP_156778784.1">
    <property type="nucleotide sequence ID" value="NZ_CP017603.1"/>
</dbReference>
<reference evidence="1 2" key="1">
    <citation type="submission" date="2017-03" db="EMBL/GenBank/DDBJ databases">
        <title>Complete sequence of Clostridium formicaceticum DSM 92.</title>
        <authorList>
            <person name="Poehlein A."/>
            <person name="Karl M."/>
            <person name="Bengelsdorf F.R."/>
            <person name="Duerre P."/>
            <person name="Daniel R."/>
        </authorList>
    </citation>
    <scope>NUCLEOTIDE SEQUENCE [LARGE SCALE GENOMIC DNA]</scope>
    <source>
        <strain evidence="1 2">DSM 92</strain>
    </source>
</reference>
<gene>
    <name evidence="1" type="ORF">CLFO_15240</name>
</gene>
<organism evidence="1 2">
    <name type="scientific">Clostridium formicaceticum</name>
    <dbReference type="NCBI Taxonomy" id="1497"/>
    <lineage>
        <taxon>Bacteria</taxon>
        <taxon>Bacillati</taxon>
        <taxon>Bacillota</taxon>
        <taxon>Clostridia</taxon>
        <taxon>Eubacteriales</taxon>
        <taxon>Clostridiaceae</taxon>
        <taxon>Clostridium</taxon>
    </lineage>
</organism>
<proteinExistence type="predicted"/>
<dbReference type="AlphaFoldDB" id="A0AAC9RKU7"/>